<gene>
    <name evidence="1" type="ORF">AVDCRST_MAG18-4341</name>
</gene>
<reference evidence="1" key="1">
    <citation type="submission" date="2020-02" db="EMBL/GenBank/DDBJ databases">
        <authorList>
            <person name="Meier V. D."/>
        </authorList>
    </citation>
    <scope>NUCLEOTIDE SEQUENCE</scope>
    <source>
        <strain evidence="1">AVDCRST_MAG18</strain>
    </source>
</reference>
<dbReference type="AlphaFoldDB" id="A0A6J4VT99"/>
<sequence>MVQDVETTGGYWIRFENVDGRIVEEVSFVPRLPEIGQLIPVAGTHCEVMEQWADRSLTEGGGPEVLVFTVKPLA</sequence>
<accession>A0A6J4VT99</accession>
<proteinExistence type="predicted"/>
<name>A0A6J4VT99_9BACT</name>
<organism evidence="1">
    <name type="scientific">uncultured Thermomicrobiales bacterium</name>
    <dbReference type="NCBI Taxonomy" id="1645740"/>
    <lineage>
        <taxon>Bacteria</taxon>
        <taxon>Pseudomonadati</taxon>
        <taxon>Thermomicrobiota</taxon>
        <taxon>Thermomicrobia</taxon>
        <taxon>Thermomicrobiales</taxon>
        <taxon>environmental samples</taxon>
    </lineage>
</organism>
<protein>
    <submittedName>
        <fullName evidence="1">Uncharacterized protein</fullName>
    </submittedName>
</protein>
<evidence type="ECO:0000313" key="1">
    <source>
        <dbReference type="EMBL" id="CAA9588301.1"/>
    </source>
</evidence>
<dbReference type="EMBL" id="CADCWN010000347">
    <property type="protein sequence ID" value="CAA9588301.1"/>
    <property type="molecule type" value="Genomic_DNA"/>
</dbReference>